<dbReference type="VEuPathDB" id="FungiDB:MAPG_11990"/>
<proteinExistence type="predicted"/>
<sequence length="115" mass="12608">RRRVLDGRAAGCRAARRTRCRTCMPRLGTAGQQRTRKATTSAARRCYLRTGACATADGGAEGAYRPGVLCTGWCRLGWRRHSRHGADLSLCPRQSFPPLATAPTHHPFLSGQFLI</sequence>
<accession>A0A0H2UD12</accession>
<evidence type="ECO:0000313" key="1">
    <source>
        <dbReference type="EMBL" id="KLU93051.1"/>
    </source>
</evidence>
<feature type="non-terminal residue" evidence="1">
    <location>
        <position position="1"/>
    </location>
</feature>
<protein>
    <submittedName>
        <fullName evidence="1">Uncharacterized protein</fullName>
    </submittedName>
</protein>
<gene>
    <name evidence="1" type="ORF">MAPG_11990</name>
</gene>
<dbReference type="AlphaFoldDB" id="A0A0H2UD12"/>
<dbReference type="EMBL" id="GL877072">
    <property type="protein sequence ID" value="KLU93051.1"/>
    <property type="molecule type" value="Genomic_DNA"/>
</dbReference>
<reference evidence="1" key="1">
    <citation type="submission" date="2010-05" db="EMBL/GenBank/DDBJ databases">
        <title>The Genome Sequence of Magnaporthe poae strain ATCC 64411.</title>
        <authorList>
            <consortium name="The Broad Institute Genome Sequencing Platform"/>
            <consortium name="Broad Institute Genome Sequencing Center for Infectious Disease"/>
            <person name="Ma L.-J."/>
            <person name="Dead R."/>
            <person name="Young S."/>
            <person name="Zeng Q."/>
            <person name="Koehrsen M."/>
            <person name="Alvarado L."/>
            <person name="Berlin A."/>
            <person name="Chapman S.B."/>
            <person name="Chen Z."/>
            <person name="Freedman E."/>
            <person name="Gellesch M."/>
            <person name="Goldberg J."/>
            <person name="Griggs A."/>
            <person name="Gujja S."/>
            <person name="Heilman E.R."/>
            <person name="Heiman D."/>
            <person name="Hepburn T."/>
            <person name="Howarth C."/>
            <person name="Jen D."/>
            <person name="Larson L."/>
            <person name="Mehta T."/>
            <person name="Neiman D."/>
            <person name="Pearson M."/>
            <person name="Roberts A."/>
            <person name="Saif S."/>
            <person name="Shea T."/>
            <person name="Shenoy N."/>
            <person name="Sisk P."/>
            <person name="Stolte C."/>
            <person name="Sykes S."/>
            <person name="Walk T."/>
            <person name="White J."/>
            <person name="Yandava C."/>
            <person name="Haas B."/>
            <person name="Nusbaum C."/>
            <person name="Birren B."/>
        </authorList>
    </citation>
    <scope>NUCLEOTIDE SEQUENCE</scope>
    <source>
        <strain evidence="1">ATCC 64411</strain>
    </source>
</reference>
<reference evidence="1" key="2">
    <citation type="submission" date="2011-03" db="EMBL/GenBank/DDBJ databases">
        <title>Annotation of Magnaporthe poae ATCC 64411.</title>
        <authorList>
            <person name="Ma L.-J."/>
            <person name="Dead R."/>
            <person name="Young S.K."/>
            <person name="Zeng Q."/>
            <person name="Gargeya S."/>
            <person name="Fitzgerald M."/>
            <person name="Haas B."/>
            <person name="Abouelleil A."/>
            <person name="Alvarado L."/>
            <person name="Arachchi H.M."/>
            <person name="Berlin A."/>
            <person name="Brown A."/>
            <person name="Chapman S.B."/>
            <person name="Chen Z."/>
            <person name="Dunbar C."/>
            <person name="Freedman E."/>
            <person name="Gearin G."/>
            <person name="Gellesch M."/>
            <person name="Goldberg J."/>
            <person name="Griggs A."/>
            <person name="Gujja S."/>
            <person name="Heiman D."/>
            <person name="Howarth C."/>
            <person name="Larson L."/>
            <person name="Lui A."/>
            <person name="MacDonald P.J.P."/>
            <person name="Mehta T."/>
            <person name="Montmayeur A."/>
            <person name="Murphy C."/>
            <person name="Neiman D."/>
            <person name="Pearson M."/>
            <person name="Priest M."/>
            <person name="Roberts A."/>
            <person name="Saif S."/>
            <person name="Shea T."/>
            <person name="Shenoy N."/>
            <person name="Sisk P."/>
            <person name="Stolte C."/>
            <person name="Sykes S."/>
            <person name="Yandava C."/>
            <person name="Wortman J."/>
            <person name="Nusbaum C."/>
            <person name="Birren B."/>
        </authorList>
    </citation>
    <scope>NUCLEOTIDE SEQUENCE</scope>
    <source>
        <strain evidence="1">ATCC 64411</strain>
    </source>
</reference>
<organism evidence="1">
    <name type="scientific">Magnaporthiopsis poae (strain ATCC 64411 / 73-15)</name>
    <name type="common">Kentucky bluegrass fungus</name>
    <name type="synonym">Magnaporthe poae</name>
    <dbReference type="NCBI Taxonomy" id="644358"/>
    <lineage>
        <taxon>Eukaryota</taxon>
        <taxon>Fungi</taxon>
        <taxon>Dikarya</taxon>
        <taxon>Ascomycota</taxon>
        <taxon>Pezizomycotina</taxon>
        <taxon>Sordariomycetes</taxon>
        <taxon>Sordariomycetidae</taxon>
        <taxon>Magnaporthales</taxon>
        <taxon>Magnaporthaceae</taxon>
        <taxon>Magnaporthiopsis</taxon>
    </lineage>
</organism>
<name>A0A0H2UD12_MAGP6</name>